<organism evidence="1 2">
    <name type="scientific">Mesorhizobium salmacidum</name>
    <dbReference type="NCBI Taxonomy" id="3015171"/>
    <lineage>
        <taxon>Bacteria</taxon>
        <taxon>Pseudomonadati</taxon>
        <taxon>Pseudomonadota</taxon>
        <taxon>Alphaproteobacteria</taxon>
        <taxon>Hyphomicrobiales</taxon>
        <taxon>Phyllobacteriaceae</taxon>
        <taxon>Mesorhizobium</taxon>
    </lineage>
</organism>
<dbReference type="Proteomes" id="UP001387293">
    <property type="component" value="Unassembled WGS sequence"/>
</dbReference>
<evidence type="ECO:0000313" key="2">
    <source>
        <dbReference type="Proteomes" id="UP001387293"/>
    </source>
</evidence>
<sequence length="308" mass="35150">MVQNKPNKHHYIPKFYLKRWSGFDGRLCEFSRPYDHVKPRRTAPDGTGYVRGLYTLRGFEPDLAQQIEERFFGTTDCEASDVLGILETKGPDGASEGPLRSAWSRFLLSLLLRTPENIEGLRAQWEHTFAKTDTETEAEYANVRQPGRPATFAEYLRSMPVEQIDRYLFGVFIPLVDNVRVGTILNKMVWSVFTAAKTRFEFLTSDRPIVRTPLNIPDGYLALPIGPRKLFLATNSLDVIRRFQNANQDRLVADMNARVVGGAIKYVYGSSDTQRQFVSNRMGTEIKSFAIIDPRFPSPEHVQPTIRI</sequence>
<comment type="caution">
    <text evidence="1">The sequence shown here is derived from an EMBL/GenBank/DDBJ whole genome shotgun (WGS) entry which is preliminary data.</text>
</comment>
<evidence type="ECO:0000313" key="1">
    <source>
        <dbReference type="EMBL" id="MEI9410276.1"/>
    </source>
</evidence>
<keyword evidence="2" id="KW-1185">Reference proteome</keyword>
<dbReference type="Pfam" id="PF14022">
    <property type="entry name" value="DUF4238"/>
    <property type="match status" value="1"/>
</dbReference>
<dbReference type="InterPro" id="IPR025332">
    <property type="entry name" value="DUF4238"/>
</dbReference>
<name>A0ABU8KYS5_9HYPH</name>
<accession>A0ABU8KYS5</accession>
<gene>
    <name evidence="1" type="ORF">O7A60_16040</name>
</gene>
<dbReference type="RefSeq" id="WP_337107120.1">
    <property type="nucleotide sequence ID" value="NZ_JAPYKS010000010.1"/>
</dbReference>
<protein>
    <submittedName>
        <fullName evidence="1">DUF4238 domain-containing protein</fullName>
    </submittedName>
</protein>
<dbReference type="EMBL" id="JAPYKS010000010">
    <property type="protein sequence ID" value="MEI9410276.1"/>
    <property type="molecule type" value="Genomic_DNA"/>
</dbReference>
<reference evidence="1 2" key="1">
    <citation type="submission" date="2022-12" db="EMBL/GenBank/DDBJ databases">
        <authorList>
            <person name="Muema E."/>
        </authorList>
    </citation>
    <scope>NUCLEOTIDE SEQUENCE [LARGE SCALE GENOMIC DNA]</scope>
    <source>
        <strain evidence="2">1326</strain>
    </source>
</reference>
<proteinExistence type="predicted"/>